<keyword evidence="6" id="KW-1185">Reference proteome</keyword>
<protein>
    <recommendedName>
        <fullName evidence="7">Kinesin light chain</fullName>
    </recommendedName>
</protein>
<reference evidence="5 6" key="1">
    <citation type="submission" date="2024-10" db="EMBL/GenBank/DDBJ databases">
        <title>Updated reference genomes for cyclostephanoid diatoms.</title>
        <authorList>
            <person name="Roberts W.R."/>
            <person name="Alverson A.J."/>
        </authorList>
    </citation>
    <scope>NUCLEOTIDE SEQUENCE [LARGE SCALE GENOMIC DNA]</scope>
    <source>
        <strain evidence="5 6">AJA010-31</strain>
    </source>
</reference>
<dbReference type="AlphaFoldDB" id="A0ABD3NGH5"/>
<dbReference type="Proteomes" id="UP001530400">
    <property type="component" value="Unassembled WGS sequence"/>
</dbReference>
<dbReference type="PANTHER" id="PTHR45641">
    <property type="entry name" value="TETRATRICOPEPTIDE REPEAT PROTEIN (AFU_ORTHOLOGUE AFUA_6G03870)"/>
    <property type="match status" value="1"/>
</dbReference>
<keyword evidence="2 3" id="KW-0802">TPR repeat</keyword>
<dbReference type="SMART" id="SM00028">
    <property type="entry name" value="TPR"/>
    <property type="match status" value="6"/>
</dbReference>
<comment type="caution">
    <text evidence="5">The sequence shown here is derived from an EMBL/GenBank/DDBJ whole genome shotgun (WGS) entry which is preliminary data.</text>
</comment>
<dbReference type="EMBL" id="JALLPJ020001192">
    <property type="protein sequence ID" value="KAL3774473.1"/>
    <property type="molecule type" value="Genomic_DNA"/>
</dbReference>
<evidence type="ECO:0000313" key="6">
    <source>
        <dbReference type="Proteomes" id="UP001530400"/>
    </source>
</evidence>
<accession>A0ABD3NGH5</accession>
<evidence type="ECO:0000313" key="5">
    <source>
        <dbReference type="EMBL" id="KAL3774473.1"/>
    </source>
</evidence>
<organism evidence="5 6">
    <name type="scientific">Cyclotella atomus</name>
    <dbReference type="NCBI Taxonomy" id="382360"/>
    <lineage>
        <taxon>Eukaryota</taxon>
        <taxon>Sar</taxon>
        <taxon>Stramenopiles</taxon>
        <taxon>Ochrophyta</taxon>
        <taxon>Bacillariophyta</taxon>
        <taxon>Coscinodiscophyceae</taxon>
        <taxon>Thalassiosirophycidae</taxon>
        <taxon>Stephanodiscales</taxon>
        <taxon>Stephanodiscaceae</taxon>
        <taxon>Cyclotella</taxon>
    </lineage>
</organism>
<dbReference type="Pfam" id="PF13424">
    <property type="entry name" value="TPR_12"/>
    <property type="match status" value="1"/>
</dbReference>
<evidence type="ECO:0000256" key="3">
    <source>
        <dbReference type="PROSITE-ProRule" id="PRU00339"/>
    </source>
</evidence>
<dbReference type="Pfam" id="PF13374">
    <property type="entry name" value="TPR_10"/>
    <property type="match status" value="1"/>
</dbReference>
<dbReference type="InterPro" id="IPR011990">
    <property type="entry name" value="TPR-like_helical_dom_sf"/>
</dbReference>
<feature type="repeat" description="TPR" evidence="3">
    <location>
        <begin position="466"/>
        <end position="499"/>
    </location>
</feature>
<evidence type="ECO:0000256" key="4">
    <source>
        <dbReference type="SAM" id="MobiDB-lite"/>
    </source>
</evidence>
<evidence type="ECO:0008006" key="7">
    <source>
        <dbReference type="Google" id="ProtNLM"/>
    </source>
</evidence>
<dbReference type="InterPro" id="IPR019734">
    <property type="entry name" value="TPR_rpt"/>
</dbReference>
<keyword evidence="1" id="KW-0677">Repeat</keyword>
<evidence type="ECO:0000256" key="2">
    <source>
        <dbReference type="ARBA" id="ARBA00022803"/>
    </source>
</evidence>
<dbReference type="SUPFAM" id="SSF48452">
    <property type="entry name" value="TPR-like"/>
    <property type="match status" value="3"/>
</dbReference>
<proteinExistence type="predicted"/>
<sequence>MNLFRTKGDMAHQATPSRAYEYPARSSPQRKNYFVPSSNSHLRRNSRSACTTSSTVLTLSSPNSSFEDPSSPEKRDAHLVYYDVQDDDGENCQAGYGCLGEWIINKFSPPSRKDAFSPAVAHSPDSRYQRRINGIRHSVITPTKLELTSTSCENDLTDGCSCSSTSESSLDSPYIVHKETTNPIMQLLENILSMASKAEDDCNINAAIGHLENYLYQLHHHPNLSLTSKRAAVLHKLGCLQWQCGRYRLSLCALVEACAAFDSLIKDSGSDVQPTLKLASADVLVSMGRLHLSKGEGAAAMHCYRECVHRLSSVQNQCDRAVSTRIFAQACNGAGRVLLAQGKPSPALKRFKRALKVQLGYNVEDIAAVSFNTARVPLQEIAETLSNLGRLYEEQNDLEMAMVCYFKSSRIISTALGPNHVDAGEVSNRLGRILHKLGRFSEADQAIRRAHQIFMNNLGEHHRNTAAAMLSLGMLYASQGKHKRAQTIYHQVLKVQHATFNGEVHADLALVFHCIATSYEGSFKLEKAIHYYNEELFVLKTCLHPYHLDIAKLLHHMAMVTMNIVDNDGNYLMLQESIEWLEEAAGIYQHHNQSNAFHKEMQYLNSSIQKLRSRQIS</sequence>
<feature type="compositionally biased region" description="Basic and acidic residues" evidence="4">
    <location>
        <begin position="1"/>
        <end position="10"/>
    </location>
</feature>
<name>A0ABD3NGH5_9STRA</name>
<dbReference type="PANTHER" id="PTHR45641:SF19">
    <property type="entry name" value="NEPHROCYSTIN-3"/>
    <property type="match status" value="1"/>
</dbReference>
<feature type="region of interest" description="Disordered" evidence="4">
    <location>
        <begin position="1"/>
        <end position="31"/>
    </location>
</feature>
<dbReference type="Gene3D" id="1.25.40.10">
    <property type="entry name" value="Tetratricopeptide repeat domain"/>
    <property type="match status" value="2"/>
</dbReference>
<evidence type="ECO:0000256" key="1">
    <source>
        <dbReference type="ARBA" id="ARBA00022737"/>
    </source>
</evidence>
<gene>
    <name evidence="5" type="ORF">ACHAWO_007622</name>
</gene>
<dbReference type="PROSITE" id="PS50005">
    <property type="entry name" value="TPR"/>
    <property type="match status" value="1"/>
</dbReference>